<organism evidence="3 4">
    <name type="scientific">Apiospora marii</name>
    <dbReference type="NCBI Taxonomy" id="335849"/>
    <lineage>
        <taxon>Eukaryota</taxon>
        <taxon>Fungi</taxon>
        <taxon>Dikarya</taxon>
        <taxon>Ascomycota</taxon>
        <taxon>Pezizomycotina</taxon>
        <taxon>Sordariomycetes</taxon>
        <taxon>Xylariomycetidae</taxon>
        <taxon>Amphisphaeriales</taxon>
        <taxon>Apiosporaceae</taxon>
        <taxon>Apiospora</taxon>
    </lineage>
</organism>
<dbReference type="SUPFAM" id="SSF56219">
    <property type="entry name" value="DNase I-like"/>
    <property type="match status" value="1"/>
</dbReference>
<keyword evidence="1" id="KW-0732">Signal</keyword>
<dbReference type="CDD" id="cd09615">
    <property type="entry name" value="Jacalin_EEP"/>
    <property type="match status" value="1"/>
</dbReference>
<dbReference type="PANTHER" id="PTHR16320">
    <property type="entry name" value="SPHINGOMYELINASE FAMILY MEMBER"/>
    <property type="match status" value="1"/>
</dbReference>
<dbReference type="Gene3D" id="2.100.10.30">
    <property type="entry name" value="Jacalin-like lectin domain"/>
    <property type="match status" value="1"/>
</dbReference>
<sequence>MKYTISNIAASAALVGSALAASGDFNVLTMNVAGLPEILQGNDVPGDKTVNSKTMGSKFSEYNYDMIHVQEDFNYHAAIYETDNHPYRSATSGGVPFGSGLNSLSIKYFFNYNRVKWNVCSNASGADCLTPKGFTFSEWLARLPTQPNPTKTDKFVLPVRVQVDEGIYVDFYNLHADAGTEPDDLKARAANLKQVADYIDVNSIGNAVVVFGDTNSRYSRTADAIRVFGTQNGLTDTWVELIRNGVVPTEESLCDNPSTTNYCETVDKILYRAGATVDLKATYWNYESTKFLQADGNILSDHNPITANFTYNPGTTLRQSDFWGGPWGNWFSDVPKLATLSKPKATALTVRGADRLDGVSVTLADGTTFTHGGSGGTAATLSLEANEFWTGAVLCQGQKNNHTRNFYIKATTSTGRSVEAGKTTSDCLTSTAPAGWQIVGFMGQDGDEMDQLAFVYAPQ</sequence>
<accession>A0ABR1RBF4</accession>
<dbReference type="Gene3D" id="3.60.10.10">
    <property type="entry name" value="Endonuclease/exonuclease/phosphatase"/>
    <property type="match status" value="1"/>
</dbReference>
<dbReference type="InterPro" id="IPR038772">
    <property type="entry name" value="Sph/SMPD2-like"/>
</dbReference>
<dbReference type="PANTHER" id="PTHR16320:SF1">
    <property type="entry name" value="SPHINGOMYELINASE DDB_G0288017"/>
    <property type="match status" value="1"/>
</dbReference>
<gene>
    <name evidence="3" type="ORF">PG991_012879</name>
</gene>
<dbReference type="Proteomes" id="UP001396898">
    <property type="component" value="Unassembled WGS sequence"/>
</dbReference>
<feature type="signal peptide" evidence="1">
    <location>
        <begin position="1"/>
        <end position="20"/>
    </location>
</feature>
<dbReference type="SMART" id="SM00915">
    <property type="entry name" value="Jacalin"/>
    <property type="match status" value="1"/>
</dbReference>
<feature type="chain" id="PRO_5045635132" description="Jacalin-type lectin domain-containing protein" evidence="1">
    <location>
        <begin position="21"/>
        <end position="459"/>
    </location>
</feature>
<dbReference type="InterPro" id="IPR000300">
    <property type="entry name" value="IPPc"/>
</dbReference>
<dbReference type="Pfam" id="PF22669">
    <property type="entry name" value="Exo_endo_phos2"/>
    <property type="match status" value="1"/>
</dbReference>
<dbReference type="Pfam" id="PF01419">
    <property type="entry name" value="Jacalin"/>
    <property type="match status" value="1"/>
</dbReference>
<evidence type="ECO:0000259" key="2">
    <source>
        <dbReference type="SMART" id="SM00915"/>
    </source>
</evidence>
<dbReference type="EMBL" id="JAQQWI010000017">
    <property type="protein sequence ID" value="KAK8006582.1"/>
    <property type="molecule type" value="Genomic_DNA"/>
</dbReference>
<name>A0ABR1RBF4_9PEZI</name>
<dbReference type="InterPro" id="IPR036404">
    <property type="entry name" value="Jacalin-like_lectin_dom_sf"/>
</dbReference>
<feature type="domain" description="Jacalin-type lectin" evidence="2">
    <location>
        <begin position="328"/>
        <end position="458"/>
    </location>
</feature>
<dbReference type="InterPro" id="IPR036691">
    <property type="entry name" value="Endo/exonu/phosph_ase_sf"/>
</dbReference>
<evidence type="ECO:0000313" key="4">
    <source>
        <dbReference type="Proteomes" id="UP001396898"/>
    </source>
</evidence>
<dbReference type="SUPFAM" id="SSF51101">
    <property type="entry name" value="Mannose-binding lectins"/>
    <property type="match status" value="1"/>
</dbReference>
<keyword evidence="4" id="KW-1185">Reference proteome</keyword>
<proteinExistence type="predicted"/>
<evidence type="ECO:0000256" key="1">
    <source>
        <dbReference type="SAM" id="SignalP"/>
    </source>
</evidence>
<evidence type="ECO:0000313" key="3">
    <source>
        <dbReference type="EMBL" id="KAK8006582.1"/>
    </source>
</evidence>
<reference evidence="3 4" key="1">
    <citation type="submission" date="2023-01" db="EMBL/GenBank/DDBJ databases">
        <title>Analysis of 21 Apiospora genomes using comparative genomics revels a genus with tremendous synthesis potential of carbohydrate active enzymes and secondary metabolites.</title>
        <authorList>
            <person name="Sorensen T."/>
        </authorList>
    </citation>
    <scope>NUCLEOTIDE SEQUENCE [LARGE SCALE GENOMIC DNA]</scope>
    <source>
        <strain evidence="3 4">CBS 20057</strain>
    </source>
</reference>
<dbReference type="InterPro" id="IPR001229">
    <property type="entry name" value="Jacalin-like_lectin_dom"/>
</dbReference>
<protein>
    <recommendedName>
        <fullName evidence="2">Jacalin-type lectin domain-containing protein</fullName>
    </recommendedName>
</protein>
<comment type="caution">
    <text evidence="3">The sequence shown here is derived from an EMBL/GenBank/DDBJ whole genome shotgun (WGS) entry which is preliminary data.</text>
</comment>